<dbReference type="InterPro" id="IPR011011">
    <property type="entry name" value="Znf_FYVE_PHD"/>
</dbReference>
<dbReference type="PROSITE" id="PS50157">
    <property type="entry name" value="ZINC_FINGER_C2H2_2"/>
    <property type="match status" value="1"/>
</dbReference>
<dbReference type="Gene3D" id="4.10.860.20">
    <property type="entry name" value="Rabenosyn, Rab binding domain"/>
    <property type="match status" value="1"/>
</dbReference>
<dbReference type="InterPro" id="IPR013083">
    <property type="entry name" value="Znf_RING/FYVE/PHD"/>
</dbReference>
<protein>
    <recommendedName>
        <fullName evidence="11">Rabenosyn-5</fullName>
    </recommendedName>
</protein>
<dbReference type="InterPro" id="IPR036531">
    <property type="entry name" value="Rbsn_Rab-bd_sf"/>
</dbReference>
<feature type="coiled-coil region" evidence="5">
    <location>
        <begin position="474"/>
        <end position="501"/>
    </location>
</feature>
<dbReference type="InterPro" id="IPR017455">
    <property type="entry name" value="Znf_FYVE-rel"/>
</dbReference>
<dbReference type="SUPFAM" id="SSF140125">
    <property type="entry name" value="Rabenosyn-5 Rab-binding domain-like"/>
    <property type="match status" value="1"/>
</dbReference>
<feature type="region of interest" description="Disordered" evidence="6">
    <location>
        <begin position="60"/>
        <end position="82"/>
    </location>
</feature>
<evidence type="ECO:0000256" key="3">
    <source>
        <dbReference type="ARBA" id="ARBA00022833"/>
    </source>
</evidence>
<feature type="region of interest" description="Disordered" evidence="6">
    <location>
        <begin position="407"/>
        <end position="434"/>
    </location>
</feature>
<dbReference type="PANTHER" id="PTHR13510:SF44">
    <property type="entry name" value="RABENOSYN-5"/>
    <property type="match status" value="1"/>
</dbReference>
<dbReference type="AlphaFoldDB" id="A0AAN8NUW6"/>
<keyword evidence="3" id="KW-0862">Zinc</keyword>
<dbReference type="InterPro" id="IPR052727">
    <property type="entry name" value="Rab4/Rab5_effector"/>
</dbReference>
<keyword evidence="5" id="KW-0175">Coiled coil</keyword>
<evidence type="ECO:0008006" key="11">
    <source>
        <dbReference type="Google" id="ProtNLM"/>
    </source>
</evidence>
<dbReference type="InterPro" id="IPR000306">
    <property type="entry name" value="Znf_FYVE"/>
</dbReference>
<dbReference type="Proteomes" id="UP001372834">
    <property type="component" value="Unassembled WGS sequence"/>
</dbReference>
<dbReference type="InterPro" id="IPR021565">
    <property type="entry name" value="Rbsn_Rab-bd"/>
</dbReference>
<dbReference type="Pfam" id="PF11464">
    <property type="entry name" value="Rbsn"/>
    <property type="match status" value="1"/>
</dbReference>
<dbReference type="CDD" id="cd15716">
    <property type="entry name" value="FYVE_RBNS5"/>
    <property type="match status" value="1"/>
</dbReference>
<gene>
    <name evidence="9" type="ORF">RUM43_002571</name>
</gene>
<dbReference type="InterPro" id="IPR013087">
    <property type="entry name" value="Znf_C2H2_type"/>
</dbReference>
<feature type="domain" description="FYVE-type" evidence="8">
    <location>
        <begin position="144"/>
        <end position="256"/>
    </location>
</feature>
<dbReference type="SMART" id="SM00064">
    <property type="entry name" value="FYVE"/>
    <property type="match status" value="1"/>
</dbReference>
<dbReference type="Pfam" id="PF01363">
    <property type="entry name" value="FYVE"/>
    <property type="match status" value="1"/>
</dbReference>
<evidence type="ECO:0000256" key="2">
    <source>
        <dbReference type="ARBA" id="ARBA00022771"/>
    </source>
</evidence>
<evidence type="ECO:0000259" key="8">
    <source>
        <dbReference type="PROSITE" id="PS50178"/>
    </source>
</evidence>
<feature type="compositionally biased region" description="Polar residues" evidence="6">
    <location>
        <begin position="208"/>
        <end position="217"/>
    </location>
</feature>
<accession>A0AAN8NUW6</accession>
<dbReference type="Gene3D" id="3.30.40.10">
    <property type="entry name" value="Zinc/RING finger domain, C3HC4 (zinc finger)"/>
    <property type="match status" value="1"/>
</dbReference>
<organism evidence="9 10">
    <name type="scientific">Polyplax serrata</name>
    <name type="common">Common mouse louse</name>
    <dbReference type="NCBI Taxonomy" id="468196"/>
    <lineage>
        <taxon>Eukaryota</taxon>
        <taxon>Metazoa</taxon>
        <taxon>Ecdysozoa</taxon>
        <taxon>Arthropoda</taxon>
        <taxon>Hexapoda</taxon>
        <taxon>Insecta</taxon>
        <taxon>Pterygota</taxon>
        <taxon>Neoptera</taxon>
        <taxon>Paraneoptera</taxon>
        <taxon>Psocodea</taxon>
        <taxon>Troctomorpha</taxon>
        <taxon>Phthiraptera</taxon>
        <taxon>Anoplura</taxon>
        <taxon>Polyplacidae</taxon>
        <taxon>Polyplax</taxon>
    </lineage>
</organism>
<evidence type="ECO:0000256" key="1">
    <source>
        <dbReference type="ARBA" id="ARBA00022723"/>
    </source>
</evidence>
<dbReference type="PROSITE" id="PS50178">
    <property type="entry name" value="ZF_FYVE"/>
    <property type="match status" value="1"/>
</dbReference>
<proteinExistence type="predicted"/>
<evidence type="ECO:0000256" key="6">
    <source>
        <dbReference type="SAM" id="MobiDB-lite"/>
    </source>
</evidence>
<reference evidence="9 10" key="1">
    <citation type="submission" date="2023-10" db="EMBL/GenBank/DDBJ databases">
        <title>Genomes of two closely related lineages of the louse Polyplax serrata with different host specificities.</title>
        <authorList>
            <person name="Martinu J."/>
            <person name="Tarabai H."/>
            <person name="Stefka J."/>
            <person name="Hypsa V."/>
        </authorList>
    </citation>
    <scope>NUCLEOTIDE SEQUENCE [LARGE SCALE GENOMIC DNA]</scope>
    <source>
        <strain evidence="9">HR10_N</strain>
    </source>
</reference>
<evidence type="ECO:0000256" key="5">
    <source>
        <dbReference type="SAM" id="Coils"/>
    </source>
</evidence>
<keyword evidence="2 4" id="KW-0863">Zinc-finger</keyword>
<feature type="region of interest" description="Disordered" evidence="6">
    <location>
        <begin position="196"/>
        <end position="225"/>
    </location>
</feature>
<dbReference type="GO" id="GO:0008270">
    <property type="term" value="F:zinc ion binding"/>
    <property type="evidence" value="ECO:0007669"/>
    <property type="project" value="UniProtKB-KW"/>
</dbReference>
<feature type="compositionally biased region" description="Polar residues" evidence="6">
    <location>
        <begin position="415"/>
        <end position="434"/>
    </location>
</feature>
<feature type="domain" description="C2H2-type" evidence="7">
    <location>
        <begin position="11"/>
        <end position="39"/>
    </location>
</feature>
<comment type="caution">
    <text evidence="9">The sequence shown here is derived from an EMBL/GenBank/DDBJ whole genome shotgun (WGS) entry which is preliminary data.</text>
</comment>
<name>A0AAN8NUW6_POLSC</name>
<evidence type="ECO:0000256" key="4">
    <source>
        <dbReference type="PROSITE-ProRule" id="PRU00042"/>
    </source>
</evidence>
<evidence type="ECO:0000313" key="10">
    <source>
        <dbReference type="Proteomes" id="UP001372834"/>
    </source>
</evidence>
<dbReference type="PANTHER" id="PTHR13510">
    <property type="entry name" value="FYVE-FINGER-CONTAINING RAB5 EFFECTOR PROTEIN RABENOSYN-5-RELATED"/>
    <property type="match status" value="1"/>
</dbReference>
<dbReference type="PROSITE" id="PS00028">
    <property type="entry name" value="ZINC_FINGER_C2H2_1"/>
    <property type="match status" value="1"/>
</dbReference>
<keyword evidence="1" id="KW-0479">Metal-binding</keyword>
<evidence type="ECO:0000259" key="7">
    <source>
        <dbReference type="PROSITE" id="PS50157"/>
    </source>
</evidence>
<evidence type="ECO:0000313" key="9">
    <source>
        <dbReference type="EMBL" id="KAK6628755.1"/>
    </source>
</evidence>
<sequence>MEETGESLEGFLCPVCRTIFKTDSRLLAHYQLKHSDDFFRSVKDIYEKAKKKITLKDLTSSSVEQDENSKKSVPGYSRSEVNDEIGESRNHTEFFRMIRTNKMEHYAAQTNNLIIRLEKLLLNLPSDPVKRKVHEQDIVPWINEKDVKLCPGCAKSFNLLRRKHHCRLCGSIMCNECTFLLQLDTARKMTNSLITTAGPGLGSDDGNKTNSDSTNKTPGKALLRSPSGTSVQSVLSLDMTSETFFRVCEHCYKLLDMRQKLKEVRNQKPIICQFYEKMRTSVDEINALYPSYIKIFKSLSIGETIHTLQDAERIRIKILKAAENVDMLSNKIGVLGQNSENPPSGNQLLLQKAIHNAATYFLKEKIVSLPSLPKEEQIKEAQERRRLEIAQRIEEENRLEALEAANAESRASKYGPTNSSSRAVNNSVPSSTTKEVLLEDGWTPEITQSFGIISDHPIIQQINIIKGYIKQAESANRTGEVATLQQNLRDLEEEFWRQTKESYAETPKK</sequence>
<dbReference type="SUPFAM" id="SSF57903">
    <property type="entry name" value="FYVE/PHD zinc finger"/>
    <property type="match status" value="1"/>
</dbReference>
<dbReference type="EMBL" id="JAWJWE010000036">
    <property type="protein sequence ID" value="KAK6628755.1"/>
    <property type="molecule type" value="Genomic_DNA"/>
</dbReference>